<evidence type="ECO:0000313" key="1">
    <source>
        <dbReference type="EMBL" id="MDP7739211.1"/>
    </source>
</evidence>
<protein>
    <submittedName>
        <fullName evidence="1">Uncharacterized protein</fullName>
    </submittedName>
</protein>
<reference evidence="1" key="1">
    <citation type="submission" date="2023-06" db="EMBL/GenBank/DDBJ databases">
        <title>Identification of two novel mycobacterium reveal diversities and complexities of Mycobacterium gordonae clade.</title>
        <authorList>
            <person name="Matsumoto Y."/>
            <person name="Nakamura S."/>
            <person name="Motooka D."/>
            <person name="Fukushima K."/>
        </authorList>
    </citation>
    <scope>NUCLEOTIDE SEQUENCE</scope>
    <source>
        <strain evidence="1">TY812</strain>
    </source>
</reference>
<dbReference type="EMBL" id="JAUFSA010000004">
    <property type="protein sequence ID" value="MDP7739211.1"/>
    <property type="molecule type" value="Genomic_DNA"/>
</dbReference>
<dbReference type="Proteomes" id="UP001229081">
    <property type="component" value="Unassembled WGS sequence"/>
</dbReference>
<dbReference type="AlphaFoldDB" id="A0AAJ1S7Y0"/>
<accession>A0AAJ1S7Y0</accession>
<dbReference type="RefSeq" id="WP_240751273.1">
    <property type="nucleotide sequence ID" value="NZ_JAUFSA010000004.1"/>
</dbReference>
<name>A0AAJ1S7Y0_9MYCO</name>
<gene>
    <name evidence="1" type="ORF">QXL92_31245</name>
</gene>
<comment type="caution">
    <text evidence="1">The sequence shown here is derived from an EMBL/GenBank/DDBJ whole genome shotgun (WGS) entry which is preliminary data.</text>
</comment>
<proteinExistence type="predicted"/>
<evidence type="ECO:0000313" key="2">
    <source>
        <dbReference type="Proteomes" id="UP001229081"/>
    </source>
</evidence>
<organism evidence="1 2">
    <name type="scientific">Mycobacterium paragordonae</name>
    <dbReference type="NCBI Taxonomy" id="1389713"/>
    <lineage>
        <taxon>Bacteria</taxon>
        <taxon>Bacillati</taxon>
        <taxon>Actinomycetota</taxon>
        <taxon>Actinomycetes</taxon>
        <taxon>Mycobacteriales</taxon>
        <taxon>Mycobacteriaceae</taxon>
        <taxon>Mycobacterium</taxon>
    </lineage>
</organism>
<sequence length="142" mass="15694">MTLCPKVRGRRAGEPLERIVTVEIVSTRRERLDSITAEDVIAEGFPGMTTEEFIDFFAASHRGVTAASEVTRVEWRYPRECRVCGCTDYSACDTISGPCAWKITYDDDTGICTACRAPASSAKVLPTETRSVISVGRKKPKR</sequence>